<evidence type="ECO:0000256" key="5">
    <source>
        <dbReference type="ARBA" id="ARBA00023136"/>
    </source>
</evidence>
<sequence>MSANSNAPQWSSQFAFLMASIGTAVGLANIWRFPYTTGTNGGGAFVLIYIGAAFAIAMPVLIAELMVGRRGKQSPPQAISSVANESKASGLWRHMGNMGVVGALLVLSFYAIVGGWTMAYVPKLLSGELAGASAQMVSDSFDALQASATTVLTWHIAFLVLVVFISCAGLASGVERLVKLVMPLLFVMLVLLVIYAANIGDFSAALDFLFTPDFSKITPAVTLEAIGQAFFSISVGLTNLMVYGAYMQRKTHIPRSAAVIVTADTIVALLAGLAIFPIIFAFGLDPNAGPGLVFVSLPVAFAQMDAGNILGAIFFLLLFFAALTSAICMLEVPTSWLQNHTRLSRRQASFLAGVVAWALGILSALSFNLLSDVYPLTIIPLFADMTFFALFDYLTANIAMPLGGILVVMFVGWAMKTEYSSEELCISEHTLGFQLWLWTSRVIAPVALAWVFISRL</sequence>
<feature type="transmembrane region" description="Helical" evidence="7">
    <location>
        <begin position="184"/>
        <end position="205"/>
    </location>
</feature>
<accession>A0A2S2E6A9</accession>
<name>A0A2S2E6A9_9ALTE</name>
<dbReference type="GO" id="GO:0016020">
    <property type="term" value="C:membrane"/>
    <property type="evidence" value="ECO:0007669"/>
    <property type="project" value="UniProtKB-SubCell"/>
</dbReference>
<organism evidence="8 9">
    <name type="scientific">Saliniradius amylolyticus</name>
    <dbReference type="NCBI Taxonomy" id="2183582"/>
    <lineage>
        <taxon>Bacteria</taxon>
        <taxon>Pseudomonadati</taxon>
        <taxon>Pseudomonadota</taxon>
        <taxon>Gammaproteobacteria</taxon>
        <taxon>Alteromonadales</taxon>
        <taxon>Alteromonadaceae</taxon>
        <taxon>Saliniradius</taxon>
    </lineage>
</organism>
<dbReference type="Proteomes" id="UP000245728">
    <property type="component" value="Chromosome"/>
</dbReference>
<dbReference type="OrthoDB" id="9762833at2"/>
<dbReference type="PRINTS" id="PR00176">
    <property type="entry name" value="NANEUSMPORT"/>
</dbReference>
<evidence type="ECO:0000313" key="8">
    <source>
        <dbReference type="EMBL" id="AWL13181.1"/>
    </source>
</evidence>
<dbReference type="PANTHER" id="PTHR42948:SF1">
    <property type="entry name" value="TRANSPORTER"/>
    <property type="match status" value="1"/>
</dbReference>
<protein>
    <recommendedName>
        <fullName evidence="6">Transporter</fullName>
    </recommendedName>
</protein>
<comment type="similarity">
    <text evidence="6">Belongs to the sodium:neurotransmitter symporter (SNF) (TC 2.A.22) family.</text>
</comment>
<comment type="subcellular location">
    <subcellularLocation>
        <location evidence="1">Membrane</location>
        <topology evidence="1">Multi-pass membrane protein</topology>
    </subcellularLocation>
</comment>
<evidence type="ECO:0000256" key="3">
    <source>
        <dbReference type="ARBA" id="ARBA00022692"/>
    </source>
</evidence>
<dbReference type="AlphaFoldDB" id="A0A2S2E6A9"/>
<evidence type="ECO:0000256" key="1">
    <source>
        <dbReference type="ARBA" id="ARBA00004141"/>
    </source>
</evidence>
<dbReference type="CDD" id="cd10336">
    <property type="entry name" value="SLC6sbd_Tyt1-Like"/>
    <property type="match status" value="1"/>
</dbReference>
<dbReference type="Pfam" id="PF00209">
    <property type="entry name" value="SNF"/>
    <property type="match status" value="2"/>
</dbReference>
<feature type="transmembrane region" description="Helical" evidence="7">
    <location>
        <begin position="225"/>
        <end position="246"/>
    </location>
</feature>
<dbReference type="InterPro" id="IPR000175">
    <property type="entry name" value="Na/ntran_symport"/>
</dbReference>
<feature type="transmembrane region" description="Helical" evidence="7">
    <location>
        <begin position="398"/>
        <end position="415"/>
    </location>
</feature>
<dbReference type="KEGG" id="salh:HMF8227_02730"/>
<keyword evidence="5 7" id="KW-0472">Membrane</keyword>
<dbReference type="EMBL" id="CP029347">
    <property type="protein sequence ID" value="AWL13181.1"/>
    <property type="molecule type" value="Genomic_DNA"/>
</dbReference>
<keyword evidence="2 6" id="KW-0813">Transport</keyword>
<dbReference type="PROSITE" id="PS50267">
    <property type="entry name" value="NA_NEUROTRAN_SYMP_3"/>
    <property type="match status" value="1"/>
</dbReference>
<feature type="transmembrane region" description="Helical" evidence="7">
    <location>
        <begin position="12"/>
        <end position="31"/>
    </location>
</feature>
<dbReference type="PANTHER" id="PTHR42948">
    <property type="entry name" value="TRANSPORTER"/>
    <property type="match status" value="1"/>
</dbReference>
<dbReference type="SUPFAM" id="SSF161070">
    <property type="entry name" value="SNF-like"/>
    <property type="match status" value="1"/>
</dbReference>
<gene>
    <name evidence="8" type="ORF">HMF8227_02730</name>
</gene>
<evidence type="ECO:0000256" key="2">
    <source>
        <dbReference type="ARBA" id="ARBA00022448"/>
    </source>
</evidence>
<feature type="transmembrane region" description="Helical" evidence="7">
    <location>
        <begin position="258"/>
        <end position="284"/>
    </location>
</feature>
<keyword evidence="3 6" id="KW-0812">Transmembrane</keyword>
<evidence type="ECO:0000256" key="7">
    <source>
        <dbReference type="SAM" id="Phobius"/>
    </source>
</evidence>
<evidence type="ECO:0000313" key="9">
    <source>
        <dbReference type="Proteomes" id="UP000245728"/>
    </source>
</evidence>
<keyword evidence="9" id="KW-1185">Reference proteome</keyword>
<feature type="transmembrane region" description="Helical" evidence="7">
    <location>
        <begin position="100"/>
        <end position="121"/>
    </location>
</feature>
<evidence type="ECO:0000256" key="4">
    <source>
        <dbReference type="ARBA" id="ARBA00022989"/>
    </source>
</evidence>
<feature type="transmembrane region" description="Helical" evidence="7">
    <location>
        <begin position="435"/>
        <end position="453"/>
    </location>
</feature>
<feature type="transmembrane region" description="Helical" evidence="7">
    <location>
        <begin position="350"/>
        <end position="367"/>
    </location>
</feature>
<dbReference type="GO" id="GO:0015293">
    <property type="term" value="F:symporter activity"/>
    <property type="evidence" value="ECO:0007669"/>
    <property type="project" value="UniProtKB-KW"/>
</dbReference>
<feature type="transmembrane region" description="Helical" evidence="7">
    <location>
        <begin position="373"/>
        <end position="391"/>
    </location>
</feature>
<feature type="transmembrane region" description="Helical" evidence="7">
    <location>
        <begin position="152"/>
        <end position="172"/>
    </location>
</feature>
<dbReference type="InterPro" id="IPR047218">
    <property type="entry name" value="YocR/YhdH-like"/>
</dbReference>
<keyword evidence="4 7" id="KW-1133">Transmembrane helix</keyword>
<proteinExistence type="inferred from homology"/>
<dbReference type="RefSeq" id="WP_109340695.1">
    <property type="nucleotide sequence ID" value="NZ_CP029347.1"/>
</dbReference>
<reference evidence="8 9" key="1">
    <citation type="submission" date="2018-05" db="EMBL/GenBank/DDBJ databases">
        <title>Salinimonas sp. HMF8227 Genome sequencing and assembly.</title>
        <authorList>
            <person name="Kang H."/>
            <person name="Kang J."/>
            <person name="Cha I."/>
            <person name="Kim H."/>
            <person name="Joh K."/>
        </authorList>
    </citation>
    <scope>NUCLEOTIDE SEQUENCE [LARGE SCALE GENOMIC DNA]</scope>
    <source>
        <strain evidence="8 9">HMF8227</strain>
    </source>
</reference>
<dbReference type="PROSITE" id="PS00610">
    <property type="entry name" value="NA_NEUROTRAN_SYMP_1"/>
    <property type="match status" value="1"/>
</dbReference>
<feature type="transmembrane region" description="Helical" evidence="7">
    <location>
        <begin position="43"/>
        <end position="67"/>
    </location>
</feature>
<keyword evidence="6" id="KW-0769">Symport</keyword>
<dbReference type="InterPro" id="IPR037272">
    <property type="entry name" value="SNS_sf"/>
</dbReference>
<feature type="transmembrane region" description="Helical" evidence="7">
    <location>
        <begin position="309"/>
        <end position="330"/>
    </location>
</feature>
<dbReference type="NCBIfam" id="NF037979">
    <property type="entry name" value="Na_transp"/>
    <property type="match status" value="1"/>
</dbReference>
<evidence type="ECO:0000256" key="6">
    <source>
        <dbReference type="RuleBase" id="RU003732"/>
    </source>
</evidence>